<dbReference type="EMBL" id="JBDFQZ010000001">
    <property type="protein sequence ID" value="KAK9757708.1"/>
    <property type="molecule type" value="Genomic_DNA"/>
</dbReference>
<accession>A0AAW1NGZ9</accession>
<dbReference type="InterPro" id="IPR049198">
    <property type="entry name" value="DUF6865"/>
</dbReference>
<dbReference type="PANTHER" id="PTHR35282:SF2">
    <property type="entry name" value="F5D14.24 PROTEIN"/>
    <property type="match status" value="1"/>
</dbReference>
<feature type="region of interest" description="Disordered" evidence="1">
    <location>
        <begin position="1"/>
        <end position="53"/>
    </location>
</feature>
<dbReference type="PANTHER" id="PTHR35282">
    <property type="entry name" value="F5D14.24 PROTEIN"/>
    <property type="match status" value="1"/>
</dbReference>
<evidence type="ECO:0000256" key="1">
    <source>
        <dbReference type="SAM" id="MobiDB-lite"/>
    </source>
</evidence>
<dbReference type="AlphaFoldDB" id="A0AAW1NGZ9"/>
<reference evidence="2" key="1">
    <citation type="submission" date="2024-03" db="EMBL/GenBank/DDBJ databases">
        <title>WGS assembly of Saponaria officinalis var. Norfolk2.</title>
        <authorList>
            <person name="Jenkins J."/>
            <person name="Shu S."/>
            <person name="Grimwood J."/>
            <person name="Barry K."/>
            <person name="Goodstein D."/>
            <person name="Schmutz J."/>
            <person name="Leebens-Mack J."/>
            <person name="Osbourn A."/>
        </authorList>
    </citation>
    <scope>NUCLEOTIDE SEQUENCE [LARGE SCALE GENOMIC DNA]</scope>
    <source>
        <strain evidence="2">JIC</strain>
    </source>
</reference>
<evidence type="ECO:0000313" key="2">
    <source>
        <dbReference type="EMBL" id="KAK9757708.1"/>
    </source>
</evidence>
<name>A0AAW1NGZ9_SAPOF</name>
<keyword evidence="3" id="KW-1185">Reference proteome</keyword>
<comment type="caution">
    <text evidence="2">The sequence shown here is derived from an EMBL/GenBank/DDBJ whole genome shotgun (WGS) entry which is preliminary data.</text>
</comment>
<dbReference type="Pfam" id="PF21737">
    <property type="entry name" value="DUF6865"/>
    <property type="match status" value="1"/>
</dbReference>
<dbReference type="Proteomes" id="UP001443914">
    <property type="component" value="Unassembled WGS sequence"/>
</dbReference>
<evidence type="ECO:0000313" key="3">
    <source>
        <dbReference type="Proteomes" id="UP001443914"/>
    </source>
</evidence>
<protein>
    <submittedName>
        <fullName evidence="2">Uncharacterized protein</fullName>
    </submittedName>
</protein>
<feature type="compositionally biased region" description="Basic and acidic residues" evidence="1">
    <location>
        <begin position="41"/>
        <end position="53"/>
    </location>
</feature>
<gene>
    <name evidence="2" type="ORF">RND81_01G181300</name>
</gene>
<proteinExistence type="predicted"/>
<organism evidence="2 3">
    <name type="scientific">Saponaria officinalis</name>
    <name type="common">Common soapwort</name>
    <name type="synonym">Lychnis saponaria</name>
    <dbReference type="NCBI Taxonomy" id="3572"/>
    <lineage>
        <taxon>Eukaryota</taxon>
        <taxon>Viridiplantae</taxon>
        <taxon>Streptophyta</taxon>
        <taxon>Embryophyta</taxon>
        <taxon>Tracheophyta</taxon>
        <taxon>Spermatophyta</taxon>
        <taxon>Magnoliopsida</taxon>
        <taxon>eudicotyledons</taxon>
        <taxon>Gunneridae</taxon>
        <taxon>Pentapetalae</taxon>
        <taxon>Caryophyllales</taxon>
        <taxon>Caryophyllaceae</taxon>
        <taxon>Caryophylleae</taxon>
        <taxon>Saponaria</taxon>
    </lineage>
</organism>
<sequence>MSQPTPVEDTVGDATRESLIAISNSLPETDPTSPAAPPPEKSPETVNDKEGAKVDYWSELISISYTQPEDEPLPELKV</sequence>